<dbReference type="Gene3D" id="3.40.50.1970">
    <property type="match status" value="1"/>
</dbReference>
<dbReference type="NCBIfam" id="NF033503">
    <property type="entry name" value="LarB"/>
    <property type="match status" value="1"/>
</dbReference>
<gene>
    <name evidence="2" type="primary">larB</name>
    <name evidence="2" type="ORF">D9Q81_06865</name>
</gene>
<dbReference type="InterPro" id="IPR000031">
    <property type="entry name" value="PurE_dom"/>
</dbReference>
<dbReference type="PANTHER" id="PTHR43064:SF1">
    <property type="entry name" value="SLL1489 PROTEIN"/>
    <property type="match status" value="1"/>
</dbReference>
<protein>
    <submittedName>
        <fullName evidence="2">Nickel pincer cofactor biosynthesis protein LarB</fullName>
    </submittedName>
</protein>
<dbReference type="RefSeq" id="WP_125742230.1">
    <property type="nucleotide sequence ID" value="NZ_RCOR01000037.1"/>
</dbReference>
<dbReference type="AlphaFoldDB" id="A0A3R9RI14"/>
<proteinExistence type="predicted"/>
<comment type="caution">
    <text evidence="2">The sequence shown here is derived from an EMBL/GenBank/DDBJ whole genome shotgun (WGS) entry which is preliminary data.</text>
</comment>
<evidence type="ECO:0000313" key="2">
    <source>
        <dbReference type="EMBL" id="RSN68000.1"/>
    </source>
</evidence>
<dbReference type="SMART" id="SM01001">
    <property type="entry name" value="AIRC"/>
    <property type="match status" value="1"/>
</dbReference>
<dbReference type="InterPro" id="IPR039476">
    <property type="entry name" value="P2CMN_synthase_LarB"/>
</dbReference>
<name>A0A3R9RI14_9CREN</name>
<dbReference type="GO" id="GO:0016787">
    <property type="term" value="F:hydrolase activity"/>
    <property type="evidence" value="ECO:0007669"/>
    <property type="project" value="InterPro"/>
</dbReference>
<evidence type="ECO:0000259" key="1">
    <source>
        <dbReference type="SMART" id="SM01001"/>
    </source>
</evidence>
<sequence>MREILEKLARGEISVDEAEKLLKLFEITEIEGLARIDLGRGIRRGVPEIIVAEGKSTDEVLKIAKRMLDEVGRAIISRASEDLMKISLPGAIVEVHERARIVVLKREGFRVERTGGKVGILTAGTSDIRIAEEAGVIAEEMGCEVLRAYDVGIAGLHRLFEPLKEMIREDVDVLIVVAGREGALASLVAGLVDIPVIAVPSSSGYGFGGRGLSALMSMLQSCPLGLAVVNIDGGVPAGVIASLIANRVAKYRRREKI</sequence>
<dbReference type="Pfam" id="PF00731">
    <property type="entry name" value="AIRC"/>
    <property type="match status" value="1"/>
</dbReference>
<reference evidence="2 3" key="1">
    <citation type="submission" date="2018-10" db="EMBL/GenBank/DDBJ databases">
        <title>Co-occurring genomic capacity for anaerobic methane metabolism and dissimilatory sulfite reduction discovered in the Korarchaeota.</title>
        <authorList>
            <person name="Mckay L.J."/>
            <person name="Dlakic M."/>
            <person name="Fields M.W."/>
            <person name="Delmont T.O."/>
            <person name="Eren A.M."/>
            <person name="Jay Z.J."/>
            <person name="Klingelsmith K.B."/>
            <person name="Rusch D.B."/>
            <person name="Inskeep W.P."/>
        </authorList>
    </citation>
    <scope>NUCLEOTIDE SEQUENCE [LARGE SCALE GENOMIC DNA]</scope>
    <source>
        <strain evidence="2 3">WS</strain>
    </source>
</reference>
<organism evidence="2 3">
    <name type="scientific">Candidatus Korarchaeum cryptofilum</name>
    <dbReference type="NCBI Taxonomy" id="498846"/>
    <lineage>
        <taxon>Archaea</taxon>
        <taxon>Thermoproteota</taxon>
        <taxon>Candidatus Korarchaeia</taxon>
        <taxon>Candidatus Korarchaeales</taxon>
        <taxon>Candidatus Korarchaeaceae</taxon>
        <taxon>Candidatus Korarchaeum</taxon>
    </lineage>
</organism>
<dbReference type="GO" id="GO:0006189">
    <property type="term" value="P:'de novo' IMP biosynthetic process"/>
    <property type="evidence" value="ECO:0007669"/>
    <property type="project" value="InterPro"/>
</dbReference>
<dbReference type="Proteomes" id="UP000278149">
    <property type="component" value="Unassembled WGS sequence"/>
</dbReference>
<evidence type="ECO:0000313" key="3">
    <source>
        <dbReference type="Proteomes" id="UP000278149"/>
    </source>
</evidence>
<feature type="domain" description="PurE" evidence="1">
    <location>
        <begin position="116"/>
        <end position="250"/>
    </location>
</feature>
<dbReference type="EMBL" id="RCOR01000037">
    <property type="protein sequence ID" value="RSN68000.1"/>
    <property type="molecule type" value="Genomic_DNA"/>
</dbReference>
<dbReference type="SUPFAM" id="SSF52255">
    <property type="entry name" value="N5-CAIR mutase (phosphoribosylaminoimidazole carboxylase, PurE)"/>
    <property type="match status" value="1"/>
</dbReference>
<accession>A0A3R9RI14</accession>
<dbReference type="PANTHER" id="PTHR43064">
    <property type="entry name" value="PHOSPHORIBOSYLAMINOIMIDAZOLE CARBOXYLASE-RELATED"/>
    <property type="match status" value="1"/>
</dbReference>